<sequence>MHEFSANTGQGSGQTPVMGSSMEGRHWKGLQFTEHSAAASPWLSSWGLARQVETMEQTTVLTNY</sequence>
<evidence type="ECO:0000313" key="3">
    <source>
        <dbReference type="Proteomes" id="UP000324222"/>
    </source>
</evidence>
<feature type="compositionally biased region" description="Polar residues" evidence="1">
    <location>
        <begin position="1"/>
        <end position="18"/>
    </location>
</feature>
<dbReference type="AlphaFoldDB" id="A0A5B7GDP1"/>
<comment type="caution">
    <text evidence="2">The sequence shown here is derived from an EMBL/GenBank/DDBJ whole genome shotgun (WGS) entry which is preliminary data.</text>
</comment>
<name>A0A5B7GDP1_PORTR</name>
<reference evidence="2 3" key="1">
    <citation type="submission" date="2019-05" db="EMBL/GenBank/DDBJ databases">
        <title>Another draft genome of Portunus trituberculatus and its Hox gene families provides insights of decapod evolution.</title>
        <authorList>
            <person name="Jeong J.-H."/>
            <person name="Song I."/>
            <person name="Kim S."/>
            <person name="Choi T."/>
            <person name="Kim D."/>
            <person name="Ryu S."/>
            <person name="Kim W."/>
        </authorList>
    </citation>
    <scope>NUCLEOTIDE SEQUENCE [LARGE SCALE GENOMIC DNA]</scope>
    <source>
        <tissue evidence="2">Muscle</tissue>
    </source>
</reference>
<protein>
    <submittedName>
        <fullName evidence="2">Uncharacterized protein</fullName>
    </submittedName>
</protein>
<dbReference type="EMBL" id="VSRR010014476">
    <property type="protein sequence ID" value="MPC57062.1"/>
    <property type="molecule type" value="Genomic_DNA"/>
</dbReference>
<accession>A0A5B7GDP1</accession>
<evidence type="ECO:0000313" key="2">
    <source>
        <dbReference type="EMBL" id="MPC57062.1"/>
    </source>
</evidence>
<evidence type="ECO:0000256" key="1">
    <source>
        <dbReference type="SAM" id="MobiDB-lite"/>
    </source>
</evidence>
<feature type="region of interest" description="Disordered" evidence="1">
    <location>
        <begin position="1"/>
        <end position="26"/>
    </location>
</feature>
<gene>
    <name evidence="2" type="ORF">E2C01_051034</name>
</gene>
<dbReference type="Proteomes" id="UP000324222">
    <property type="component" value="Unassembled WGS sequence"/>
</dbReference>
<organism evidence="2 3">
    <name type="scientific">Portunus trituberculatus</name>
    <name type="common">Swimming crab</name>
    <name type="synonym">Neptunus trituberculatus</name>
    <dbReference type="NCBI Taxonomy" id="210409"/>
    <lineage>
        <taxon>Eukaryota</taxon>
        <taxon>Metazoa</taxon>
        <taxon>Ecdysozoa</taxon>
        <taxon>Arthropoda</taxon>
        <taxon>Crustacea</taxon>
        <taxon>Multicrustacea</taxon>
        <taxon>Malacostraca</taxon>
        <taxon>Eumalacostraca</taxon>
        <taxon>Eucarida</taxon>
        <taxon>Decapoda</taxon>
        <taxon>Pleocyemata</taxon>
        <taxon>Brachyura</taxon>
        <taxon>Eubrachyura</taxon>
        <taxon>Portunoidea</taxon>
        <taxon>Portunidae</taxon>
        <taxon>Portuninae</taxon>
        <taxon>Portunus</taxon>
    </lineage>
</organism>
<proteinExistence type="predicted"/>
<keyword evidence="3" id="KW-1185">Reference proteome</keyword>